<feature type="region of interest" description="Disordered" evidence="1">
    <location>
        <begin position="49"/>
        <end position="71"/>
    </location>
</feature>
<dbReference type="GO" id="GO:0005743">
    <property type="term" value="C:mitochondrial inner membrane"/>
    <property type="evidence" value="ECO:0007669"/>
    <property type="project" value="TreeGrafter"/>
</dbReference>
<dbReference type="InterPro" id="IPR042432">
    <property type="entry name" value="Coa1_fungi"/>
</dbReference>
<reference evidence="4" key="1">
    <citation type="submission" date="2016-04" db="EMBL/GenBank/DDBJ databases">
        <authorList>
            <person name="Guldener U."/>
            <person name="Guldener U."/>
        </authorList>
    </citation>
    <scope>NUCLEOTIDE SEQUENCE [LARGE SCALE GENOMIC DNA]</scope>
    <source>
        <strain evidence="4">UB2112</strain>
    </source>
</reference>
<protein>
    <submittedName>
        <fullName evidence="3">Uncharacterized protein</fullName>
    </submittedName>
</protein>
<keyword evidence="2" id="KW-0812">Transmembrane</keyword>
<dbReference type="GO" id="GO:0033617">
    <property type="term" value="P:mitochondrial respiratory chain complex IV assembly"/>
    <property type="evidence" value="ECO:0007669"/>
    <property type="project" value="InterPro"/>
</dbReference>
<dbReference type="Proteomes" id="UP000179920">
    <property type="component" value="Chromosome II"/>
</dbReference>
<keyword evidence="2" id="KW-0472">Membrane</keyword>
<accession>A0A1K0H162</accession>
<sequence>MLALRMLANTSGKAVQLAMFSSLCLPASTSSLLLASFIRPTPSFGRRYSSSEKRVHLSPSPTSSSCAGSTRISDNIGRKIRVQNKPLPSVPNRLPYLAAFVATALASWAAFAAYATNNEKLSSSVFKSVVSQVKSSSQVAQLLSSPTCHNLPKPTSHSITLKPKPWLGVTCRVKGSVNMMQGRVDLSFKITNAPEKTNTGTVYFTSVRANKHAPFEILRFLVVNDKTGESISLLDHGKLSTIDVDSGDIVQHTS</sequence>
<feature type="transmembrane region" description="Helical" evidence="2">
    <location>
        <begin position="94"/>
        <end position="114"/>
    </location>
</feature>
<dbReference type="Pfam" id="PF08695">
    <property type="entry name" value="Coa1"/>
    <property type="match status" value="1"/>
</dbReference>
<evidence type="ECO:0000313" key="3">
    <source>
        <dbReference type="EMBL" id="SAM70842.1"/>
    </source>
</evidence>
<evidence type="ECO:0000313" key="4">
    <source>
        <dbReference type="Proteomes" id="UP000179920"/>
    </source>
</evidence>
<keyword evidence="2" id="KW-1133">Transmembrane helix</keyword>
<organism evidence="3 4">
    <name type="scientific">Ustilago bromivora</name>
    <dbReference type="NCBI Taxonomy" id="307758"/>
    <lineage>
        <taxon>Eukaryota</taxon>
        <taxon>Fungi</taxon>
        <taxon>Dikarya</taxon>
        <taxon>Basidiomycota</taxon>
        <taxon>Ustilaginomycotina</taxon>
        <taxon>Ustilaginomycetes</taxon>
        <taxon>Ustilaginales</taxon>
        <taxon>Ustilaginaceae</taxon>
        <taxon>Ustilago</taxon>
    </lineage>
</organism>
<gene>
    <name evidence="3" type="ORF">UBRO_20475</name>
</gene>
<dbReference type="PANTHER" id="PTHR28523:SF1">
    <property type="entry name" value="CYTOCHROME C OXIDASE ASSEMBLY FACTOR 1"/>
    <property type="match status" value="1"/>
</dbReference>
<dbReference type="OrthoDB" id="2100652at2759"/>
<evidence type="ECO:0000256" key="2">
    <source>
        <dbReference type="SAM" id="Phobius"/>
    </source>
</evidence>
<dbReference type="EMBL" id="LT558118">
    <property type="protein sequence ID" value="SAM70842.1"/>
    <property type="molecule type" value="Genomic_DNA"/>
</dbReference>
<proteinExistence type="predicted"/>
<dbReference type="PANTHER" id="PTHR28523">
    <property type="entry name" value="CYTOCHROME C OXIDASE ASSEMBLY FACTOR 1"/>
    <property type="match status" value="1"/>
</dbReference>
<dbReference type="InterPro" id="IPR014807">
    <property type="entry name" value="Coa1"/>
</dbReference>
<dbReference type="AlphaFoldDB" id="A0A1K0H162"/>
<evidence type="ECO:0000256" key="1">
    <source>
        <dbReference type="SAM" id="MobiDB-lite"/>
    </source>
</evidence>
<name>A0A1K0H162_9BASI</name>